<evidence type="ECO:0000313" key="3">
    <source>
        <dbReference type="Proteomes" id="UP001417504"/>
    </source>
</evidence>
<feature type="transmembrane region" description="Helical" evidence="1">
    <location>
        <begin position="223"/>
        <end position="240"/>
    </location>
</feature>
<organism evidence="2 3">
    <name type="scientific">Stephania japonica</name>
    <dbReference type="NCBI Taxonomy" id="461633"/>
    <lineage>
        <taxon>Eukaryota</taxon>
        <taxon>Viridiplantae</taxon>
        <taxon>Streptophyta</taxon>
        <taxon>Embryophyta</taxon>
        <taxon>Tracheophyta</taxon>
        <taxon>Spermatophyta</taxon>
        <taxon>Magnoliopsida</taxon>
        <taxon>Ranunculales</taxon>
        <taxon>Menispermaceae</taxon>
        <taxon>Menispermoideae</taxon>
        <taxon>Cissampelideae</taxon>
        <taxon>Stephania</taxon>
    </lineage>
</organism>
<comment type="caution">
    <text evidence="2">The sequence shown here is derived from an EMBL/GenBank/DDBJ whole genome shotgun (WGS) entry which is preliminary data.</text>
</comment>
<feature type="transmembrane region" description="Helical" evidence="1">
    <location>
        <begin position="130"/>
        <end position="149"/>
    </location>
</feature>
<feature type="transmembrane region" description="Helical" evidence="1">
    <location>
        <begin position="375"/>
        <end position="396"/>
    </location>
</feature>
<proteinExistence type="predicted"/>
<reference evidence="2 3" key="1">
    <citation type="submission" date="2024-01" db="EMBL/GenBank/DDBJ databases">
        <title>Genome assemblies of Stephania.</title>
        <authorList>
            <person name="Yang L."/>
        </authorList>
    </citation>
    <scope>NUCLEOTIDE SEQUENCE [LARGE SCALE GENOMIC DNA]</scope>
    <source>
        <strain evidence="2">QJT</strain>
        <tissue evidence="2">Leaf</tissue>
    </source>
</reference>
<keyword evidence="1" id="KW-0472">Membrane</keyword>
<protein>
    <submittedName>
        <fullName evidence="2">Uncharacterized protein</fullName>
    </submittedName>
</protein>
<accession>A0AAP0EDC6</accession>
<dbReference type="Proteomes" id="UP001417504">
    <property type="component" value="Unassembled WGS sequence"/>
</dbReference>
<gene>
    <name evidence="2" type="ORF">Sjap_024418</name>
</gene>
<evidence type="ECO:0000313" key="2">
    <source>
        <dbReference type="EMBL" id="KAK9091241.1"/>
    </source>
</evidence>
<dbReference type="PANTHER" id="PTHR36367">
    <property type="entry name" value="TRANSMEMBRANE PROTEIN"/>
    <property type="match status" value="1"/>
</dbReference>
<feature type="transmembrane region" description="Helical" evidence="1">
    <location>
        <begin position="293"/>
        <end position="318"/>
    </location>
</feature>
<dbReference type="PANTHER" id="PTHR36367:SF2">
    <property type="entry name" value="TRANSMEMBRANE PROTEIN"/>
    <property type="match status" value="1"/>
</dbReference>
<evidence type="ECO:0000256" key="1">
    <source>
        <dbReference type="SAM" id="Phobius"/>
    </source>
</evidence>
<keyword evidence="1" id="KW-0812">Transmembrane</keyword>
<name>A0AAP0EDC6_9MAGN</name>
<keyword evidence="3" id="KW-1185">Reference proteome</keyword>
<feature type="transmembrane region" description="Helical" evidence="1">
    <location>
        <begin position="252"/>
        <end position="273"/>
    </location>
</feature>
<sequence>MIPRSTVEGSPSFMYRETECSVQAKSNSSSSMASTTTTTTTALLHSRFSLITANPSPPRSPLSSHALQCPHRRTPQQEQFLHKRIITRTNFSTQPQFGRRRAPISIVCNAGRKIDEFGEEGGGGLRREALVLWAMEGVYVLWLFILPFAPGDPVWAISSETIKSLVDLSLNFFFILPLLNYADFRSQEGSESESKILAVKYTTTGVVGTNVLEAPVLHPMSEGLFNFVIAWTVLFAPLLFTDCRRNRYKGSLDVLWGLMMFLTNAFLIPYMGIRLNETDSESTPKMKSKLGVVMTNGASTVGLIGGSVCLLSILWAVFGRMDGDFGTAAERWQFLLNYIGSERLAYAFIWDIVLYSVFQPWLIGDNLENVQPSMTGIVSNLRFVPVVGLVAYLYCLTPDQEL</sequence>
<dbReference type="EMBL" id="JBBNAE010000010">
    <property type="protein sequence ID" value="KAK9091241.1"/>
    <property type="molecule type" value="Genomic_DNA"/>
</dbReference>
<keyword evidence="1" id="KW-1133">Transmembrane helix</keyword>
<dbReference type="AlphaFoldDB" id="A0AAP0EDC6"/>